<feature type="binding site" evidence="2">
    <location>
        <position position="163"/>
    </location>
    <ligand>
        <name>acetyl-CoA</name>
        <dbReference type="ChEBI" id="CHEBI:57288"/>
    </ligand>
</feature>
<proteinExistence type="predicted"/>
<feature type="binding site" evidence="2">
    <location>
        <position position="142"/>
    </location>
    <ligand>
        <name>acetyl-CoA</name>
        <dbReference type="ChEBI" id="CHEBI:57288"/>
    </ligand>
</feature>
<dbReference type="PANTHER" id="PTHR43300:SF7">
    <property type="entry name" value="UDP-N-ACETYLBACILLOSAMINE N-ACETYLTRANSFERASE"/>
    <property type="match status" value="1"/>
</dbReference>
<evidence type="ECO:0000256" key="2">
    <source>
        <dbReference type="PIRSR" id="PIRSR620019-2"/>
    </source>
</evidence>
<dbReference type="SUPFAM" id="SSF51161">
    <property type="entry name" value="Trimeric LpxA-like enzymes"/>
    <property type="match status" value="1"/>
</dbReference>
<dbReference type="InterPro" id="IPR020019">
    <property type="entry name" value="AcTrfase_PglD-like"/>
</dbReference>
<dbReference type="Gene3D" id="2.160.10.10">
    <property type="entry name" value="Hexapeptide repeat proteins"/>
    <property type="match status" value="1"/>
</dbReference>
<name>A0A371JG45_9FIRM</name>
<dbReference type="OrthoDB" id="9801456at2"/>
<comment type="caution">
    <text evidence="4">The sequence shown here is derived from an EMBL/GenBank/DDBJ whole genome shotgun (WGS) entry which is preliminary data.</text>
</comment>
<feature type="site" description="Increases basicity of active site His" evidence="1">
    <location>
        <position position="134"/>
    </location>
</feature>
<evidence type="ECO:0000313" key="5">
    <source>
        <dbReference type="Proteomes" id="UP000216411"/>
    </source>
</evidence>
<evidence type="ECO:0000313" key="4">
    <source>
        <dbReference type="EMBL" id="RDY31720.1"/>
    </source>
</evidence>
<dbReference type="InterPro" id="IPR011004">
    <property type="entry name" value="Trimer_LpxA-like_sf"/>
</dbReference>
<gene>
    <name evidence="4" type="ORF">CG710_008350</name>
</gene>
<protein>
    <submittedName>
        <fullName evidence="4">Acetyltransferase</fullName>
    </submittedName>
</protein>
<dbReference type="Gene3D" id="3.40.50.20">
    <property type="match status" value="1"/>
</dbReference>
<evidence type="ECO:0000259" key="3">
    <source>
        <dbReference type="Pfam" id="PF17836"/>
    </source>
</evidence>
<keyword evidence="4" id="KW-0808">Transferase</keyword>
<dbReference type="InterPro" id="IPR050179">
    <property type="entry name" value="Trans_hexapeptide_repeat"/>
</dbReference>
<feature type="binding site" evidence="2">
    <location>
        <begin position="32"/>
        <end position="33"/>
    </location>
    <ligand>
        <name>substrate</name>
    </ligand>
</feature>
<feature type="active site" description="Proton acceptor" evidence="1">
    <location>
        <position position="133"/>
    </location>
</feature>
<dbReference type="NCBIfam" id="TIGR03570">
    <property type="entry name" value="NeuD_NnaD"/>
    <property type="match status" value="1"/>
</dbReference>
<accession>A0A371JG45</accession>
<keyword evidence="5" id="KW-1185">Reference proteome</keyword>
<organism evidence="4 5">
    <name type="scientific">Lachnotalea glycerini</name>
    <dbReference type="NCBI Taxonomy" id="1763509"/>
    <lineage>
        <taxon>Bacteria</taxon>
        <taxon>Bacillati</taxon>
        <taxon>Bacillota</taxon>
        <taxon>Clostridia</taxon>
        <taxon>Lachnospirales</taxon>
        <taxon>Lachnospiraceae</taxon>
        <taxon>Lachnotalea</taxon>
    </lineage>
</organism>
<reference evidence="4 5" key="1">
    <citation type="journal article" date="2017" name="Genome Announc.">
        <title>Draft Genome Sequence of a Sporulating and Motile Strain of Lachnotalea glycerini Isolated from Water in Quebec City, Canada.</title>
        <authorList>
            <person name="Maheux A.F."/>
            <person name="Boudreau D.K."/>
            <person name="Berube E."/>
            <person name="Boissinot M."/>
            <person name="Raymond F."/>
            <person name="Brodeur S."/>
            <person name="Corbeil J."/>
            <person name="Isabel S."/>
            <person name="Omar R.F."/>
            <person name="Bergeron M.G."/>
        </authorList>
    </citation>
    <scope>NUCLEOTIDE SEQUENCE [LARGE SCALE GENOMIC DNA]</scope>
    <source>
        <strain evidence="4 5">CCRI-19302</strain>
    </source>
</reference>
<feature type="binding site" evidence="2">
    <location>
        <position position="66"/>
    </location>
    <ligand>
        <name>substrate</name>
    </ligand>
</feature>
<dbReference type="RefSeq" id="WP_094375839.1">
    <property type="nucleotide sequence ID" value="NZ_NOKA02000011.1"/>
</dbReference>
<dbReference type="Pfam" id="PF17836">
    <property type="entry name" value="PglD_N"/>
    <property type="match status" value="1"/>
</dbReference>
<dbReference type="EMBL" id="NOKA02000011">
    <property type="protein sequence ID" value="RDY31720.1"/>
    <property type="molecule type" value="Genomic_DNA"/>
</dbReference>
<dbReference type="GO" id="GO:0016740">
    <property type="term" value="F:transferase activity"/>
    <property type="evidence" value="ECO:0007669"/>
    <property type="project" value="UniProtKB-KW"/>
</dbReference>
<dbReference type="Proteomes" id="UP000216411">
    <property type="component" value="Unassembled WGS sequence"/>
</dbReference>
<dbReference type="InterPro" id="IPR041561">
    <property type="entry name" value="PglD_N"/>
</dbReference>
<evidence type="ECO:0000256" key="1">
    <source>
        <dbReference type="PIRSR" id="PIRSR620019-1"/>
    </source>
</evidence>
<dbReference type="PANTHER" id="PTHR43300">
    <property type="entry name" value="ACETYLTRANSFERASE"/>
    <property type="match status" value="1"/>
</dbReference>
<dbReference type="AlphaFoldDB" id="A0A371JG45"/>
<sequence length="204" mass="21876">MKKLMIIGASGHGKVIEDIARLNGYQKITYLDDRWEELKMLGMNVLGKCSAIPLYINEYQFAIGIGNNLIRKKYYDIIHEKNGDMPILIHPNAVVSSNVKLEAGTCVMANAVISTGCEIGKACVINTAATIDHECKLDNCVHISPGVHLAGNVSVGELSWIGIGSCVIQGIVIGKYCIVGAGAVVIRKVSDNTNVVGNPAQILK</sequence>
<feature type="domain" description="PglD N-terminal" evidence="3">
    <location>
        <begin position="3"/>
        <end position="76"/>
    </location>
</feature>
<feature type="binding site" evidence="2">
    <location>
        <begin position="10"/>
        <end position="12"/>
    </location>
    <ligand>
        <name>substrate</name>
    </ligand>
</feature>
<dbReference type="CDD" id="cd03360">
    <property type="entry name" value="LbH_AT_putative"/>
    <property type="match status" value="1"/>
</dbReference>